<sequence>MPHILTKFLIFTYNTYTQPSTYTVLAPFPSFQDVQALLKLLSRYWYTIRPQQNLPQSFILSTISKKIGNIVLVRLGNNISEIPTKMYSLQTSNEANFFCFFNIKSYITC</sequence>
<name>A0AAQ3P1C2_VIGMU</name>
<dbReference type="Proteomes" id="UP001374535">
    <property type="component" value="Chromosome 2"/>
</dbReference>
<protein>
    <submittedName>
        <fullName evidence="1">Uncharacterized protein</fullName>
    </submittedName>
</protein>
<dbReference type="EMBL" id="CP144699">
    <property type="protein sequence ID" value="WVZ19949.1"/>
    <property type="molecule type" value="Genomic_DNA"/>
</dbReference>
<gene>
    <name evidence="1" type="ORF">V8G54_007271</name>
</gene>
<proteinExistence type="predicted"/>
<evidence type="ECO:0000313" key="2">
    <source>
        <dbReference type="Proteomes" id="UP001374535"/>
    </source>
</evidence>
<accession>A0AAQ3P1C2</accession>
<reference evidence="1 2" key="1">
    <citation type="journal article" date="2023" name="Life. Sci Alliance">
        <title>Evolutionary insights into 3D genome organization and epigenetic landscape of Vigna mungo.</title>
        <authorList>
            <person name="Junaid A."/>
            <person name="Singh B."/>
            <person name="Bhatia S."/>
        </authorList>
    </citation>
    <scope>NUCLEOTIDE SEQUENCE [LARGE SCALE GENOMIC DNA]</scope>
    <source>
        <strain evidence="1">Urdbean</strain>
    </source>
</reference>
<feature type="non-terminal residue" evidence="1">
    <location>
        <position position="109"/>
    </location>
</feature>
<dbReference type="AlphaFoldDB" id="A0AAQ3P1C2"/>
<evidence type="ECO:0000313" key="1">
    <source>
        <dbReference type="EMBL" id="WVZ19949.1"/>
    </source>
</evidence>
<keyword evidence="2" id="KW-1185">Reference proteome</keyword>
<organism evidence="1 2">
    <name type="scientific">Vigna mungo</name>
    <name type="common">Black gram</name>
    <name type="synonym">Phaseolus mungo</name>
    <dbReference type="NCBI Taxonomy" id="3915"/>
    <lineage>
        <taxon>Eukaryota</taxon>
        <taxon>Viridiplantae</taxon>
        <taxon>Streptophyta</taxon>
        <taxon>Embryophyta</taxon>
        <taxon>Tracheophyta</taxon>
        <taxon>Spermatophyta</taxon>
        <taxon>Magnoliopsida</taxon>
        <taxon>eudicotyledons</taxon>
        <taxon>Gunneridae</taxon>
        <taxon>Pentapetalae</taxon>
        <taxon>rosids</taxon>
        <taxon>fabids</taxon>
        <taxon>Fabales</taxon>
        <taxon>Fabaceae</taxon>
        <taxon>Papilionoideae</taxon>
        <taxon>50 kb inversion clade</taxon>
        <taxon>NPAAA clade</taxon>
        <taxon>indigoferoid/millettioid clade</taxon>
        <taxon>Phaseoleae</taxon>
        <taxon>Vigna</taxon>
    </lineage>
</organism>